<reference evidence="7 8" key="1">
    <citation type="submission" date="2021-03" db="EMBL/GenBank/DDBJ databases">
        <title>Novel species identification of genus Shewanella.</title>
        <authorList>
            <person name="Liu G."/>
            <person name="Zhang Q."/>
        </authorList>
    </citation>
    <scope>NUCLEOTIDE SEQUENCE [LARGE SCALE GENOMIC DNA]</scope>
    <source>
        <strain evidence="7 8">FJAT-52962</strain>
    </source>
</reference>
<proteinExistence type="predicted"/>
<dbReference type="SUPFAM" id="SSF103473">
    <property type="entry name" value="MFS general substrate transporter"/>
    <property type="match status" value="1"/>
</dbReference>
<evidence type="ECO:0000313" key="8">
    <source>
        <dbReference type="Proteomes" id="UP000663207"/>
    </source>
</evidence>
<evidence type="ECO:0000256" key="3">
    <source>
        <dbReference type="ARBA" id="ARBA00022692"/>
    </source>
</evidence>
<feature type="transmembrane region" description="Helical" evidence="6">
    <location>
        <begin position="321"/>
        <end position="344"/>
    </location>
</feature>
<feature type="transmembrane region" description="Helical" evidence="6">
    <location>
        <begin position="452"/>
        <end position="479"/>
    </location>
</feature>
<dbReference type="InterPro" id="IPR036259">
    <property type="entry name" value="MFS_trans_sf"/>
</dbReference>
<feature type="transmembrane region" description="Helical" evidence="6">
    <location>
        <begin position="485"/>
        <end position="505"/>
    </location>
</feature>
<dbReference type="RefSeq" id="WP_207379144.1">
    <property type="nucleotide sequence ID" value="NZ_CP071502.1"/>
</dbReference>
<evidence type="ECO:0000256" key="6">
    <source>
        <dbReference type="SAM" id="Phobius"/>
    </source>
</evidence>
<evidence type="ECO:0000256" key="4">
    <source>
        <dbReference type="ARBA" id="ARBA00022989"/>
    </source>
</evidence>
<evidence type="ECO:0000256" key="2">
    <source>
        <dbReference type="ARBA" id="ARBA00022448"/>
    </source>
</evidence>
<feature type="transmembrane region" description="Helical" evidence="6">
    <location>
        <begin position="111"/>
        <end position="129"/>
    </location>
</feature>
<keyword evidence="8" id="KW-1185">Reference proteome</keyword>
<feature type="transmembrane region" description="Helical" evidence="6">
    <location>
        <begin position="246"/>
        <end position="265"/>
    </location>
</feature>
<dbReference type="Pfam" id="PF07690">
    <property type="entry name" value="MFS_1"/>
    <property type="match status" value="1"/>
</dbReference>
<feature type="transmembrane region" description="Helical" evidence="6">
    <location>
        <begin position="397"/>
        <end position="413"/>
    </location>
</feature>
<dbReference type="PANTHER" id="PTHR19432">
    <property type="entry name" value="SUGAR TRANSPORTER"/>
    <property type="match status" value="1"/>
</dbReference>
<dbReference type="Proteomes" id="UP000663207">
    <property type="component" value="Chromosome"/>
</dbReference>
<feature type="transmembrane region" description="Helical" evidence="6">
    <location>
        <begin position="57"/>
        <end position="77"/>
    </location>
</feature>
<keyword evidence="5 6" id="KW-0472">Membrane</keyword>
<feature type="transmembrane region" description="Helical" evidence="6">
    <location>
        <begin position="20"/>
        <end position="37"/>
    </location>
</feature>
<dbReference type="PANTHER" id="PTHR19432:SF35">
    <property type="entry name" value="SOLUTE CARRIER FAMILY 45 MEMBER 3 ISOFORM X1"/>
    <property type="match status" value="1"/>
</dbReference>
<feature type="transmembrane region" description="Helical" evidence="6">
    <location>
        <begin position="149"/>
        <end position="171"/>
    </location>
</feature>
<protein>
    <submittedName>
        <fullName evidence="7">MFS transporter</fullName>
    </submittedName>
</protein>
<keyword evidence="3 6" id="KW-0812">Transmembrane</keyword>
<feature type="transmembrane region" description="Helical" evidence="6">
    <location>
        <begin position="271"/>
        <end position="290"/>
    </location>
</feature>
<dbReference type="Gene3D" id="1.20.1250.20">
    <property type="entry name" value="MFS general substrate transporter like domains"/>
    <property type="match status" value="1"/>
</dbReference>
<evidence type="ECO:0000256" key="1">
    <source>
        <dbReference type="ARBA" id="ARBA00004141"/>
    </source>
</evidence>
<dbReference type="EMBL" id="CP071502">
    <property type="protein sequence ID" value="QSX35652.1"/>
    <property type="molecule type" value="Genomic_DNA"/>
</dbReference>
<sequence length="517" mass="56650">MTKFSSPLMQTRPALSFWQIFNMCFGFLGIQFGFALQNANVSRIFQTLGASIDEIPILWIAAPLTGLLVQPIIGYLSDHTWNRFGRRRPYFLIGAICTTLAIFVMPHSPYLWVAAGMLWIMDASINIAMEPFRAFVGDNLPKQQRTLGYAMQSFFIGVGAVVASALPYLLTQFFGISNTAPEGEIADSVRYAFYFGGAVLLLAVLWTVISTPEYSPAQLKAFEAGDHPQGSTGTLERHRTHKDYQLAGVIWMVLGALLTGAIYLGNLDKQLYILGIGIFAFGPLQFYCAIKLGNNQSRRGLGLVFNVVDDLFHMPKAMHQLALVQFFSWFALFAMWIYTTAAVTGYHFGSQDVLSKAYNDGADWVGVLFAAYNGFAALAAMLIPLQARYLGNKGAHMMNLWLGGAGLISFLFIKDPALLWLPMIGVGFAWASILSIPYAMLSTVLPAGKMGVYMGIFNFFIVIPQLLAASVLGLILKVGFGGEPIYALVTGGSLMLLAGISVWFVKTDDAEPRSVSQ</sequence>
<keyword evidence="4 6" id="KW-1133">Transmembrane helix</keyword>
<dbReference type="InterPro" id="IPR011701">
    <property type="entry name" value="MFS"/>
</dbReference>
<organism evidence="7 8">
    <name type="scientific">Shewanella sedimentimangrovi</name>
    <dbReference type="NCBI Taxonomy" id="2814293"/>
    <lineage>
        <taxon>Bacteria</taxon>
        <taxon>Pseudomonadati</taxon>
        <taxon>Pseudomonadota</taxon>
        <taxon>Gammaproteobacteria</taxon>
        <taxon>Alteromonadales</taxon>
        <taxon>Shewanellaceae</taxon>
        <taxon>Shewanella</taxon>
    </lineage>
</organism>
<feature type="transmembrane region" description="Helical" evidence="6">
    <location>
        <begin position="191"/>
        <end position="209"/>
    </location>
</feature>
<feature type="transmembrane region" description="Helical" evidence="6">
    <location>
        <begin position="89"/>
        <end position="105"/>
    </location>
</feature>
<feature type="transmembrane region" description="Helical" evidence="6">
    <location>
        <begin position="419"/>
        <end position="440"/>
    </location>
</feature>
<name>A0ABX7QVY1_9GAMM</name>
<gene>
    <name evidence="7" type="ORF">JYB85_09620</name>
</gene>
<evidence type="ECO:0000256" key="5">
    <source>
        <dbReference type="ARBA" id="ARBA00023136"/>
    </source>
</evidence>
<keyword evidence="2" id="KW-0813">Transport</keyword>
<evidence type="ECO:0000313" key="7">
    <source>
        <dbReference type="EMBL" id="QSX35652.1"/>
    </source>
</evidence>
<feature type="transmembrane region" description="Helical" evidence="6">
    <location>
        <begin position="364"/>
        <end position="385"/>
    </location>
</feature>
<accession>A0ABX7QVY1</accession>
<comment type="subcellular location">
    <subcellularLocation>
        <location evidence="1">Membrane</location>
        <topology evidence="1">Multi-pass membrane protein</topology>
    </subcellularLocation>
</comment>